<dbReference type="CDD" id="cd01129">
    <property type="entry name" value="PulE-GspE-like"/>
    <property type="match status" value="1"/>
</dbReference>
<dbReference type="GO" id="GO:0005524">
    <property type="term" value="F:ATP binding"/>
    <property type="evidence" value="ECO:0007669"/>
    <property type="project" value="UniProtKB-KW"/>
</dbReference>
<evidence type="ECO:0000259" key="4">
    <source>
        <dbReference type="PROSITE" id="PS00662"/>
    </source>
</evidence>
<name>E4TXH8_SULKY</name>
<gene>
    <name evidence="5" type="ordered locus">Sulku_1224</name>
</gene>
<evidence type="ECO:0000256" key="3">
    <source>
        <dbReference type="ARBA" id="ARBA00022840"/>
    </source>
</evidence>
<dbReference type="EMBL" id="CP002355">
    <property type="protein sequence ID" value="ADR33887.1"/>
    <property type="molecule type" value="Genomic_DNA"/>
</dbReference>
<evidence type="ECO:0000256" key="2">
    <source>
        <dbReference type="ARBA" id="ARBA00022741"/>
    </source>
</evidence>
<dbReference type="Proteomes" id="UP000008721">
    <property type="component" value="Chromosome"/>
</dbReference>
<evidence type="ECO:0000256" key="1">
    <source>
        <dbReference type="ARBA" id="ARBA00006611"/>
    </source>
</evidence>
<dbReference type="AlphaFoldDB" id="E4TXH8"/>
<dbReference type="HOGENOM" id="CLU_013446_10_3_7"/>
<dbReference type="Gene3D" id="3.30.450.90">
    <property type="match status" value="1"/>
</dbReference>
<dbReference type="InterPro" id="IPR003593">
    <property type="entry name" value="AAA+_ATPase"/>
</dbReference>
<reference evidence="5 6" key="1">
    <citation type="journal article" date="2012" name="Stand. Genomic Sci.">
        <title>Complete genome sequence of the sulfur compounds oxidizing chemolithoautotroph Sulfuricurvum kujiense type strain (YK-1(T)).</title>
        <authorList>
            <person name="Han C."/>
            <person name="Kotsyurbenko O."/>
            <person name="Chertkov O."/>
            <person name="Held B."/>
            <person name="Lapidus A."/>
            <person name="Nolan M."/>
            <person name="Lucas S."/>
            <person name="Hammon N."/>
            <person name="Deshpande S."/>
            <person name="Cheng J.F."/>
            <person name="Tapia R."/>
            <person name="Goodwin L.A."/>
            <person name="Pitluck S."/>
            <person name="Liolios K."/>
            <person name="Pagani I."/>
            <person name="Ivanova N."/>
            <person name="Mavromatis K."/>
            <person name="Mikhailova N."/>
            <person name="Pati A."/>
            <person name="Chen A."/>
            <person name="Palaniappan K."/>
            <person name="Land M."/>
            <person name="Hauser L."/>
            <person name="Chang Y.J."/>
            <person name="Jeffries C.D."/>
            <person name="Brambilla E.M."/>
            <person name="Rohde M."/>
            <person name="Spring S."/>
            <person name="Sikorski J."/>
            <person name="Goker M."/>
            <person name="Woyke T."/>
            <person name="Bristow J."/>
            <person name="Eisen J.A."/>
            <person name="Markowitz V."/>
            <person name="Hugenholtz P."/>
            <person name="Kyrpides N.C."/>
            <person name="Klenk H.P."/>
            <person name="Detter J.C."/>
        </authorList>
    </citation>
    <scope>NUCLEOTIDE SEQUENCE [LARGE SCALE GENOMIC DNA]</scope>
    <source>
        <strain evidence="6">ATCC BAA-921 / DSM 16994 / JCM 11577 / YK-1</strain>
    </source>
</reference>
<dbReference type="Gene3D" id="3.40.50.300">
    <property type="entry name" value="P-loop containing nucleotide triphosphate hydrolases"/>
    <property type="match status" value="1"/>
</dbReference>
<dbReference type="STRING" id="709032.Sulku_1224"/>
<evidence type="ECO:0000313" key="6">
    <source>
        <dbReference type="Proteomes" id="UP000008721"/>
    </source>
</evidence>
<dbReference type="SUPFAM" id="SSF52540">
    <property type="entry name" value="P-loop containing nucleoside triphosphate hydrolases"/>
    <property type="match status" value="1"/>
</dbReference>
<dbReference type="GO" id="GO:0016887">
    <property type="term" value="F:ATP hydrolysis activity"/>
    <property type="evidence" value="ECO:0007669"/>
    <property type="project" value="TreeGrafter"/>
</dbReference>
<dbReference type="FunFam" id="3.30.450.90:FF:000001">
    <property type="entry name" value="Type II secretion system ATPase GspE"/>
    <property type="match status" value="1"/>
</dbReference>
<comment type="similarity">
    <text evidence="1">Belongs to the GSP E family.</text>
</comment>
<sequence>MISLPLLDEKHLEFAVPEGVDTSLSIRYSLLFGRYEGEVYAIIPEAEQTKALQLYNKLGLIYPLARLSREGYDNLYLKFLELRTDMEISKRPMETNEFIDEELSLVDFIKNSADLLTSEESAPIIKFVNTIFYQAIKRKASDIHIETHEKKGEVRFRIDGALIKHIDLDKNVIDLIISRIKVISALDISEKRLPQDGRTQVKVAGKNLDIRVSVLPTYHGERVVLRLLMNSASIPTLRELGFDETTTSQFEDLLKFSHGIILVTGPTGSGKSTTLHSFLQQLASPEKNILSIEDPVEYDAPHVSQIAVNTKAGLTFASGLRSILRQDPDIIMVGEIRDAETAHIAIQAAMTGHLVLSTLHTNNATAAFSRLADMGVDKFLISSTLLGVLAQRLVRRLCPSCKERVPLADHDADELGIEHGLSVARASGCADCHHTGYRGRIAIGEFFMVDDGVRNLFKNIDSDFEIREAMKQSGMKVIGNQLIALLKEHTTSLDEIIRVGVKEA</sequence>
<dbReference type="SMART" id="SM00382">
    <property type="entry name" value="AAA"/>
    <property type="match status" value="1"/>
</dbReference>
<evidence type="ECO:0000313" key="5">
    <source>
        <dbReference type="EMBL" id="ADR33887.1"/>
    </source>
</evidence>
<dbReference type="GO" id="GO:0005886">
    <property type="term" value="C:plasma membrane"/>
    <property type="evidence" value="ECO:0007669"/>
    <property type="project" value="TreeGrafter"/>
</dbReference>
<keyword evidence="6" id="KW-1185">Reference proteome</keyword>
<dbReference type="KEGG" id="sku:Sulku_1224"/>
<feature type="domain" description="Bacterial type II secretion system protein E" evidence="4">
    <location>
        <begin position="324"/>
        <end position="338"/>
    </location>
</feature>
<dbReference type="PANTHER" id="PTHR30258">
    <property type="entry name" value="TYPE II SECRETION SYSTEM PROTEIN GSPE-RELATED"/>
    <property type="match status" value="1"/>
</dbReference>
<accession>E4TXH8</accession>
<dbReference type="PROSITE" id="PS00662">
    <property type="entry name" value="T2SP_E"/>
    <property type="match status" value="1"/>
</dbReference>
<dbReference type="InterPro" id="IPR001482">
    <property type="entry name" value="T2SS/T4SS_dom"/>
</dbReference>
<dbReference type="Pfam" id="PF00437">
    <property type="entry name" value="T2SSE"/>
    <property type="match status" value="1"/>
</dbReference>
<dbReference type="InterPro" id="IPR027417">
    <property type="entry name" value="P-loop_NTPase"/>
</dbReference>
<proteinExistence type="inferred from homology"/>
<protein>
    <submittedName>
        <fullName evidence="5">Type II secretion system protein E (GspE)</fullName>
    </submittedName>
</protein>
<keyword evidence="2" id="KW-0547">Nucleotide-binding</keyword>
<dbReference type="PANTHER" id="PTHR30258:SF2">
    <property type="entry name" value="COMG OPERON PROTEIN 1"/>
    <property type="match status" value="1"/>
</dbReference>
<keyword evidence="3" id="KW-0067">ATP-binding</keyword>
<organism evidence="5 6">
    <name type="scientific">Sulfuricurvum kujiense (strain ATCC BAA-921 / DSM 16994 / JCM 11577 / YK-1)</name>
    <dbReference type="NCBI Taxonomy" id="709032"/>
    <lineage>
        <taxon>Bacteria</taxon>
        <taxon>Pseudomonadati</taxon>
        <taxon>Campylobacterota</taxon>
        <taxon>Epsilonproteobacteria</taxon>
        <taxon>Campylobacterales</taxon>
        <taxon>Sulfurimonadaceae</taxon>
        <taxon>Sulfuricurvum</taxon>
    </lineage>
</organism>
<dbReference type="RefSeq" id="WP_013460084.1">
    <property type="nucleotide sequence ID" value="NC_014762.1"/>
</dbReference>
<dbReference type="eggNOG" id="COG2804">
    <property type="taxonomic scope" value="Bacteria"/>
</dbReference>
<dbReference type="OrthoDB" id="9805147at2"/>